<evidence type="ECO:0000256" key="1">
    <source>
        <dbReference type="SAM" id="MobiDB-lite"/>
    </source>
</evidence>
<feature type="region of interest" description="Disordered" evidence="1">
    <location>
        <begin position="323"/>
        <end position="343"/>
    </location>
</feature>
<sequence length="343" mass="38142">MPLPDLLRRYAGLGLKALAGAGIGASSLALAAPSAGPAKAFEARFAPLYTTVFTEGGTFSGSAMSADLQALEPLLRQPGTAARDIFRLYYTEASVYARRGMPEEAAAAARRALAALPEPGSAELAYPHFFLRHSSIRWLADSGQHDAALKLVHSIQARYPLQRIASLPPEMRWDSSGAEPRARDFPSQLQILGVYEDEAYVLHEQGRYREAKQANMRLLAVARERLKALGMPQQLRGVLTNIAQNCYELGELDEARAYLQERLQIALAAQDDATVYDCYFQLMVLAHEQGQPQQARQWLSRYGQHAQMRRDGEQLARARELQAELESRQPRRQPSVEDRRTAP</sequence>
<dbReference type="Proteomes" id="UP001597463">
    <property type="component" value="Unassembled WGS sequence"/>
</dbReference>
<dbReference type="Pfam" id="PF07721">
    <property type="entry name" value="TPR_4"/>
    <property type="match status" value="2"/>
</dbReference>
<gene>
    <name evidence="3" type="ORF">ACFSW6_07850</name>
</gene>
<comment type="caution">
    <text evidence="3">The sequence shown here is derived from an EMBL/GenBank/DDBJ whole genome shotgun (WGS) entry which is preliminary data.</text>
</comment>
<reference evidence="4" key="1">
    <citation type="journal article" date="2019" name="Int. J. Syst. Evol. Microbiol.">
        <title>The Global Catalogue of Microorganisms (GCM) 10K type strain sequencing project: providing services to taxonomists for standard genome sequencing and annotation.</title>
        <authorList>
            <consortium name="The Broad Institute Genomics Platform"/>
            <consortium name="The Broad Institute Genome Sequencing Center for Infectious Disease"/>
            <person name="Wu L."/>
            <person name="Ma J."/>
        </authorList>
    </citation>
    <scope>NUCLEOTIDE SEQUENCE [LARGE SCALE GENOMIC DNA]</scope>
    <source>
        <strain evidence="4">TISTR 1906</strain>
    </source>
</reference>
<proteinExistence type="predicted"/>
<name>A0ABW5UK30_9BURK</name>
<dbReference type="RefSeq" id="WP_066470306.1">
    <property type="nucleotide sequence ID" value="NZ_BCNT01000001.1"/>
</dbReference>
<dbReference type="EMBL" id="JBHUMV010000003">
    <property type="protein sequence ID" value="MFD2753998.1"/>
    <property type="molecule type" value="Genomic_DNA"/>
</dbReference>
<accession>A0ABW5UK30</accession>
<keyword evidence="4" id="KW-1185">Reference proteome</keyword>
<dbReference type="SUPFAM" id="SSF48452">
    <property type="entry name" value="TPR-like"/>
    <property type="match status" value="2"/>
</dbReference>
<dbReference type="InterPro" id="IPR011717">
    <property type="entry name" value="TPR-4"/>
</dbReference>
<evidence type="ECO:0000313" key="4">
    <source>
        <dbReference type="Proteomes" id="UP001597463"/>
    </source>
</evidence>
<dbReference type="Gene3D" id="1.25.40.10">
    <property type="entry name" value="Tetratricopeptide repeat domain"/>
    <property type="match status" value="1"/>
</dbReference>
<dbReference type="InterPro" id="IPR011990">
    <property type="entry name" value="TPR-like_helical_dom_sf"/>
</dbReference>
<keyword evidence="2" id="KW-0732">Signal</keyword>
<organism evidence="3 4">
    <name type="scientific">Comamonas terrae</name>
    <dbReference type="NCBI Taxonomy" id="673548"/>
    <lineage>
        <taxon>Bacteria</taxon>
        <taxon>Pseudomonadati</taxon>
        <taxon>Pseudomonadota</taxon>
        <taxon>Betaproteobacteria</taxon>
        <taxon>Burkholderiales</taxon>
        <taxon>Comamonadaceae</taxon>
        <taxon>Comamonas</taxon>
    </lineage>
</organism>
<protein>
    <submittedName>
        <fullName evidence="3">Tetratricopeptide repeat protein</fullName>
    </submittedName>
</protein>
<evidence type="ECO:0000313" key="3">
    <source>
        <dbReference type="EMBL" id="MFD2753998.1"/>
    </source>
</evidence>
<feature type="signal peptide" evidence="2">
    <location>
        <begin position="1"/>
        <end position="31"/>
    </location>
</feature>
<feature type="chain" id="PRO_5047109443" evidence="2">
    <location>
        <begin position="32"/>
        <end position="343"/>
    </location>
</feature>
<evidence type="ECO:0000256" key="2">
    <source>
        <dbReference type="SAM" id="SignalP"/>
    </source>
</evidence>